<dbReference type="InterPro" id="IPR011050">
    <property type="entry name" value="Pectin_lyase_fold/virulence"/>
</dbReference>
<gene>
    <name evidence="5" type="ORF">D6C13_16915</name>
</gene>
<evidence type="ECO:0000259" key="4">
    <source>
        <dbReference type="PROSITE" id="PS51208"/>
    </source>
</evidence>
<dbReference type="PANTHER" id="PTHR35037:SF7">
    <property type="entry name" value="AUTOTRANSPORTER"/>
    <property type="match status" value="1"/>
</dbReference>
<dbReference type="EMBL" id="RAHH01000020">
    <property type="protein sequence ID" value="RJT42274.1"/>
    <property type="molecule type" value="Genomic_DNA"/>
</dbReference>
<evidence type="ECO:0000256" key="2">
    <source>
        <dbReference type="SAM" id="MobiDB-lite"/>
    </source>
</evidence>
<dbReference type="NCBIfam" id="TIGR04415">
    <property type="entry name" value="O_hepto_targRPT"/>
    <property type="match status" value="1"/>
</dbReference>
<feature type="domain" description="Autotransporter" evidence="4">
    <location>
        <begin position="573"/>
        <end position="838"/>
    </location>
</feature>
<sequence>MKARFIIFGILAALNTQTSQASFTSDVTAGSIVENEIIDDSENAQNVFGSVINSTINNGSQHVYAGGIVNGINNLAGIQTVDYLGLIANSSLNGTDANLLLSGSATNVTINAGTMDILNGGVATDTVVTGNSSVLNNHFGADYDTHVSAGGVLNTGSLNEPNQINTAQSYNAVIEDGGTQNVQNGGISNSTVVETGGSLYVQANYHPEDASIGAISGVADDSIVYGKMYNRGGIDNDTVVKDGGQYISGYVLSTDENNEKISTSNNLLVEHGGYAQLGGYSEVNNMTVAGNADSRDQATLYNTVIASDGTLTVEDSSNANNITNNGLLNIKGADHISPVISGDILTNSGATTFVWAHADTSAADFTVAGNLYFDGSHDKDITDFSTKPQSYQVNSLDLQDGKVYLDPENYSQLTTGTLSGNGDFYINTSIGESKGSLLTVTGSDSGDFNVYAKDSGVSPADDTPLRVVTATGGTAEFTLANKGGVVDAGTYEYHLIADGAGNWDLSTGAEPPAPPDPVNPVNPVDPVDPTPPAPPKPTYTPSTSAVLSMAVTAPIISDVEMHTVRDRIDAVRDISHDLNVWSRYIGSKQSVNNDAAGFDMNLNGVMLGADASKDFTSSHLTVGGFVGYTNSDVDFDRDGSGNVDSWSTGAYLSWMNNSGYYVDGIVKANRFSDDVNAKMTSGERADGDYNQNGLSAHLETGKYFRFDQSFVAPYVGITGFTTNHSNYTLSNGMKADVDSVDSLVAETGVNIGTTYTVRSIELKPYVKLAVADEMVSGNSVKVNNDQLEDDMSGVMGIYEAGVNSQITQNVNVGASVQYNHSDKMESPFIVNAGFSVKF</sequence>
<feature type="signal peptide" evidence="3">
    <location>
        <begin position="1"/>
        <end position="21"/>
    </location>
</feature>
<feature type="region of interest" description="Disordered" evidence="2">
    <location>
        <begin position="504"/>
        <end position="541"/>
    </location>
</feature>
<dbReference type="PANTHER" id="PTHR35037">
    <property type="entry name" value="C-TERMINAL REGION OF AIDA-LIKE PROTEIN"/>
    <property type="match status" value="1"/>
</dbReference>
<dbReference type="Pfam" id="PF03212">
    <property type="entry name" value="Pertactin"/>
    <property type="match status" value="1"/>
</dbReference>
<protein>
    <submittedName>
        <fullName evidence="5">Autotransporter outer membrane beta-barrel domain-containing protein</fullName>
    </submittedName>
</protein>
<dbReference type="NCBIfam" id="TIGR01414">
    <property type="entry name" value="autotrans_barl"/>
    <property type="match status" value="1"/>
</dbReference>
<evidence type="ECO:0000313" key="5">
    <source>
        <dbReference type="EMBL" id="RJT42274.1"/>
    </source>
</evidence>
<feature type="chain" id="PRO_5019009600" evidence="3">
    <location>
        <begin position="22"/>
        <end position="838"/>
    </location>
</feature>
<dbReference type="Gene3D" id="2.40.128.130">
    <property type="entry name" value="Autotransporter beta-domain"/>
    <property type="match status" value="1"/>
</dbReference>
<dbReference type="PRINTS" id="PR01484">
    <property type="entry name" value="PRTACTNFAMLY"/>
</dbReference>
<dbReference type="Proteomes" id="UP000284908">
    <property type="component" value="Unassembled WGS sequence"/>
</dbReference>
<dbReference type="InterPro" id="IPR006315">
    <property type="entry name" value="OM_autotransptr_brl_dom"/>
</dbReference>
<evidence type="ECO:0000313" key="6">
    <source>
        <dbReference type="Proteomes" id="UP000284908"/>
    </source>
</evidence>
<dbReference type="InterPro" id="IPR030930">
    <property type="entry name" value="AIDA"/>
</dbReference>
<dbReference type="InterPro" id="IPR036709">
    <property type="entry name" value="Autotransporte_beta_dom_sf"/>
</dbReference>
<accession>A0A419N644</accession>
<evidence type="ECO:0000256" key="1">
    <source>
        <dbReference type="ARBA" id="ARBA00022729"/>
    </source>
</evidence>
<feature type="compositionally biased region" description="Pro residues" evidence="2">
    <location>
        <begin position="511"/>
        <end position="520"/>
    </location>
</feature>
<dbReference type="InterPro" id="IPR012332">
    <property type="entry name" value="Autotransporter_pectin_lyase_C"/>
</dbReference>
<dbReference type="InterPro" id="IPR004899">
    <property type="entry name" value="Pertactin_central"/>
</dbReference>
<dbReference type="GO" id="GO:0019867">
    <property type="term" value="C:outer membrane"/>
    <property type="evidence" value="ECO:0007669"/>
    <property type="project" value="InterPro"/>
</dbReference>
<dbReference type="PROSITE" id="PS51208">
    <property type="entry name" value="AUTOTRANSPORTER"/>
    <property type="match status" value="1"/>
</dbReference>
<proteinExistence type="predicted"/>
<dbReference type="OrthoDB" id="6477647at2"/>
<evidence type="ECO:0000256" key="3">
    <source>
        <dbReference type="SAM" id="SignalP"/>
    </source>
</evidence>
<dbReference type="Gene3D" id="2.160.20.20">
    <property type="match status" value="2"/>
</dbReference>
<dbReference type="SUPFAM" id="SSF51126">
    <property type="entry name" value="Pectin lyase-like"/>
    <property type="match status" value="1"/>
</dbReference>
<dbReference type="Pfam" id="PF03797">
    <property type="entry name" value="Autotransporter"/>
    <property type="match status" value="1"/>
</dbReference>
<name>A0A419N644_9GAMM</name>
<keyword evidence="6" id="KW-1185">Reference proteome</keyword>
<comment type="caution">
    <text evidence="5">The sequence shown here is derived from an EMBL/GenBank/DDBJ whole genome shotgun (WGS) entry which is preliminary data.</text>
</comment>
<dbReference type="InterPro" id="IPR051551">
    <property type="entry name" value="Autotransporter_adhesion"/>
</dbReference>
<feature type="compositionally biased region" description="Pro residues" evidence="2">
    <location>
        <begin position="526"/>
        <end position="538"/>
    </location>
</feature>
<reference evidence="5 6" key="1">
    <citation type="submission" date="2018-09" db="EMBL/GenBank/DDBJ databases">
        <authorList>
            <person name="Le Fleche-Mateos A."/>
        </authorList>
    </citation>
    <scope>NUCLEOTIDE SEQUENCE [LARGE SCALE GENOMIC DNA]</scope>
    <source>
        <strain evidence="5 6">DSM 27399</strain>
    </source>
</reference>
<dbReference type="AlphaFoldDB" id="A0A419N644"/>
<dbReference type="InterPro" id="IPR005546">
    <property type="entry name" value="Autotransporte_beta"/>
</dbReference>
<dbReference type="SMART" id="SM00869">
    <property type="entry name" value="Autotransporter"/>
    <property type="match status" value="1"/>
</dbReference>
<keyword evidence="1 3" id="KW-0732">Signal</keyword>
<organism evidence="5 6">
    <name type="scientific">Rahnella woolbedingensis</name>
    <dbReference type="NCBI Taxonomy" id="1510574"/>
    <lineage>
        <taxon>Bacteria</taxon>
        <taxon>Pseudomonadati</taxon>
        <taxon>Pseudomonadota</taxon>
        <taxon>Gammaproteobacteria</taxon>
        <taxon>Enterobacterales</taxon>
        <taxon>Yersiniaceae</taxon>
        <taxon>Rahnella</taxon>
    </lineage>
</organism>
<dbReference type="SUPFAM" id="SSF103515">
    <property type="entry name" value="Autotransporter"/>
    <property type="match status" value="1"/>
</dbReference>
<dbReference type="InterPro" id="IPR003991">
    <property type="entry name" value="Pertactin_virulence_factor"/>
</dbReference>